<dbReference type="Pfam" id="PF01041">
    <property type="entry name" value="DegT_DnrJ_EryC1"/>
    <property type="match status" value="1"/>
</dbReference>
<evidence type="ECO:0000313" key="7">
    <source>
        <dbReference type="Proteomes" id="UP000031366"/>
    </source>
</evidence>
<proteinExistence type="inferred from homology"/>
<dbReference type="SUPFAM" id="SSF53383">
    <property type="entry name" value="PLP-dependent transferases"/>
    <property type="match status" value="1"/>
</dbReference>
<keyword evidence="6" id="KW-0456">Lyase</keyword>
<evidence type="ECO:0000256" key="1">
    <source>
        <dbReference type="ARBA" id="ARBA00022898"/>
    </source>
</evidence>
<dbReference type="PIRSF" id="PIRSF000390">
    <property type="entry name" value="PLP_StrS"/>
    <property type="match status" value="1"/>
</dbReference>
<dbReference type="Gene3D" id="3.90.1150.10">
    <property type="entry name" value="Aspartate Aminotransferase, domain 1"/>
    <property type="match status" value="1"/>
</dbReference>
<dbReference type="GO" id="GO:0000271">
    <property type="term" value="P:polysaccharide biosynthetic process"/>
    <property type="evidence" value="ECO:0007669"/>
    <property type="project" value="TreeGrafter"/>
</dbReference>
<keyword evidence="1 4" id="KW-0663">Pyridoxal phosphate</keyword>
<dbReference type="PANTHER" id="PTHR30244">
    <property type="entry name" value="TRANSAMINASE"/>
    <property type="match status" value="1"/>
</dbReference>
<comment type="caution">
    <text evidence="6">The sequence shown here is derived from an EMBL/GenBank/DDBJ whole genome shotgun (WGS) entry which is preliminary data.</text>
</comment>
<reference evidence="6 7" key="1">
    <citation type="journal article" date="2015" name="Infect. Genet. Evol.">
        <title>Genomic sequences of six botulinum neurotoxin-producing strains representing three clostridial species illustrate the mobility and diversity of botulinum neurotoxin genes.</title>
        <authorList>
            <person name="Smith T.J."/>
            <person name="Hill K.K."/>
            <person name="Xie G."/>
            <person name="Foley B.T."/>
            <person name="Williamson C.H."/>
            <person name="Foster J.T."/>
            <person name="Johnson S.L."/>
            <person name="Chertkov O."/>
            <person name="Teshima H."/>
            <person name="Gibbons H.S."/>
            <person name="Johnsky L.A."/>
            <person name="Karavis M.A."/>
            <person name="Smith L.A."/>
        </authorList>
    </citation>
    <scope>NUCLEOTIDE SEQUENCE [LARGE SCALE GENOMIC DNA]</scope>
    <source>
        <strain evidence="6 7">CDC 2741</strain>
    </source>
</reference>
<dbReference type="InterPro" id="IPR000653">
    <property type="entry name" value="DegT/StrS_aminotransferase"/>
</dbReference>
<gene>
    <name evidence="6" type="ORF">U732_2879</name>
</gene>
<dbReference type="InterPro" id="IPR015421">
    <property type="entry name" value="PyrdxlP-dep_Trfase_major"/>
</dbReference>
<protein>
    <submittedName>
        <fullName evidence="6">Beta-eliminating lyase family protein</fullName>
    </submittedName>
</protein>
<organism evidence="6 7">
    <name type="scientific">Clostridium argentinense CDC 2741</name>
    <dbReference type="NCBI Taxonomy" id="1418104"/>
    <lineage>
        <taxon>Bacteria</taxon>
        <taxon>Bacillati</taxon>
        <taxon>Bacillota</taxon>
        <taxon>Clostridia</taxon>
        <taxon>Eubacteriales</taxon>
        <taxon>Clostridiaceae</taxon>
        <taxon>Clostridium</taxon>
    </lineage>
</organism>
<dbReference type="Proteomes" id="UP000031366">
    <property type="component" value="Unassembled WGS sequence"/>
</dbReference>
<dbReference type="STRING" id="29341.RSJ17_08100"/>
<dbReference type="GO" id="GO:0008483">
    <property type="term" value="F:transaminase activity"/>
    <property type="evidence" value="ECO:0007669"/>
    <property type="project" value="TreeGrafter"/>
</dbReference>
<dbReference type="AlphaFoldDB" id="A0A0C1R2B5"/>
<dbReference type="GO" id="GO:0030170">
    <property type="term" value="F:pyridoxal phosphate binding"/>
    <property type="evidence" value="ECO:0007669"/>
    <property type="project" value="UniProtKB-ARBA"/>
</dbReference>
<dbReference type="GO" id="GO:0016829">
    <property type="term" value="F:lyase activity"/>
    <property type="evidence" value="ECO:0007669"/>
    <property type="project" value="UniProtKB-KW"/>
</dbReference>
<evidence type="ECO:0000256" key="4">
    <source>
        <dbReference type="PIRSR" id="PIRSR000390-2"/>
    </source>
</evidence>
<dbReference type="PANTHER" id="PTHR30244:SF36">
    <property type="entry name" value="3-OXO-GLUCOSE-6-PHOSPHATE:GLUTAMATE AMINOTRANSFERASE"/>
    <property type="match status" value="1"/>
</dbReference>
<keyword evidence="7" id="KW-1185">Reference proteome</keyword>
<dbReference type="InterPro" id="IPR015424">
    <property type="entry name" value="PyrdxlP-dep_Trfase"/>
</dbReference>
<dbReference type="RefSeq" id="WP_039631185.1">
    <property type="nucleotide sequence ID" value="NZ_AYSO01000014.1"/>
</dbReference>
<evidence type="ECO:0000256" key="3">
    <source>
        <dbReference type="PIRSR" id="PIRSR000390-1"/>
    </source>
</evidence>
<dbReference type="InterPro" id="IPR015422">
    <property type="entry name" value="PyrdxlP-dep_Trfase_small"/>
</dbReference>
<name>A0A0C1R2B5_9CLOT</name>
<feature type="active site" description="Proton acceptor" evidence="3">
    <location>
        <position position="186"/>
    </location>
</feature>
<evidence type="ECO:0000256" key="5">
    <source>
        <dbReference type="RuleBase" id="RU004508"/>
    </source>
</evidence>
<comment type="similarity">
    <text evidence="2 5">Belongs to the DegT/DnrJ/EryC1 family.</text>
</comment>
<sequence length="367" mass="41350">MKISLLDLHAQYKTIETEVNEAIKNVLESSTFIMGPNVKELESEIAKFTGVKHGIAVANGTDALMLTLKALDIKDGDEVITTPFTFFASAETTSVVGATPVFADIKEDTLCIDPDSIEKYITEKTKAIIPVHIFGQMCDIDRIMEIANKHNLYVIEDACQAIGAKYKGKRAGTIGHVSCYSFFPTKNLGAYGDAGMVVTNDDEIADKIRLLRAHGSKVKYYHTTIGHNSRLDEMQAAVLRVKLKYIEKWNSERNKKAHIYNELLKDLDLVTPTEREENYHVYHMYVVQSPKRDEIIAHLKANGISTGIYYPVPVHVQDVYKHLGYTEGDFPVSEDACTKTFALPLYPEITLEQQQYVVDKIKEFFDK</sequence>
<dbReference type="FunFam" id="3.40.640.10:FF:000089">
    <property type="entry name" value="Aminotransferase, DegT/DnrJ/EryC1/StrS family"/>
    <property type="match status" value="1"/>
</dbReference>
<dbReference type="Gene3D" id="3.40.640.10">
    <property type="entry name" value="Type I PLP-dependent aspartate aminotransferase-like (Major domain)"/>
    <property type="match status" value="1"/>
</dbReference>
<dbReference type="EMBL" id="AYSO01000014">
    <property type="protein sequence ID" value="KIE47602.1"/>
    <property type="molecule type" value="Genomic_DNA"/>
</dbReference>
<evidence type="ECO:0000313" key="6">
    <source>
        <dbReference type="EMBL" id="KIE47602.1"/>
    </source>
</evidence>
<feature type="modified residue" description="N6-(pyridoxal phosphate)lysine" evidence="4">
    <location>
        <position position="186"/>
    </location>
</feature>
<accession>A0A0C1R2B5</accession>
<dbReference type="OrthoDB" id="9810913at2"/>
<dbReference type="CDD" id="cd00616">
    <property type="entry name" value="AHBA_syn"/>
    <property type="match status" value="1"/>
</dbReference>
<evidence type="ECO:0000256" key="2">
    <source>
        <dbReference type="ARBA" id="ARBA00037999"/>
    </source>
</evidence>